<dbReference type="Pfam" id="PF00583">
    <property type="entry name" value="Acetyltransf_1"/>
    <property type="match status" value="1"/>
</dbReference>
<name>A0A1G9LZ44_9BACT</name>
<dbReference type="InterPro" id="IPR050832">
    <property type="entry name" value="Bact_Acetyltransf"/>
</dbReference>
<evidence type="ECO:0000256" key="2">
    <source>
        <dbReference type="ARBA" id="ARBA00023315"/>
    </source>
</evidence>
<dbReference type="CDD" id="cd04301">
    <property type="entry name" value="NAT_SF"/>
    <property type="match status" value="1"/>
</dbReference>
<dbReference type="InterPro" id="IPR016181">
    <property type="entry name" value="Acyl_CoA_acyltransferase"/>
</dbReference>
<keyword evidence="1 4" id="KW-0808">Transferase</keyword>
<gene>
    <name evidence="4" type="ORF">SAMN05421823_107213</name>
</gene>
<protein>
    <submittedName>
        <fullName evidence="4">Putative acetyltransferase</fullName>
    </submittedName>
</protein>
<dbReference type="SUPFAM" id="SSF55729">
    <property type="entry name" value="Acyl-CoA N-acyltransferases (Nat)"/>
    <property type="match status" value="1"/>
</dbReference>
<feature type="domain" description="N-acetyltransferase" evidence="3">
    <location>
        <begin position="6"/>
        <end position="163"/>
    </location>
</feature>
<keyword evidence="5" id="KW-1185">Reference proteome</keyword>
<evidence type="ECO:0000313" key="5">
    <source>
        <dbReference type="Proteomes" id="UP000198510"/>
    </source>
</evidence>
<dbReference type="PROSITE" id="PS51186">
    <property type="entry name" value="GNAT"/>
    <property type="match status" value="1"/>
</dbReference>
<dbReference type="RefSeq" id="WP_089684600.1">
    <property type="nucleotide sequence ID" value="NZ_FNFO01000007.1"/>
</dbReference>
<accession>A0A1G9LZ44</accession>
<dbReference type="AlphaFoldDB" id="A0A1G9LZ44"/>
<sequence length="163" mass="18143">MSTNELRLREIQPADNPAVAAVIRTVLTEFGANLPGTAFFDPAIDHLYDYYQQPRAAYFVLERDGKLVGGGGIGPLEGAGTDVCELQKLYLLPEGRGQGWGRELMDRCLAFARAAGYRQCYLESLPQLHKGVQLYERYGFQYLDQPLGQTGHNGCDLWMLLAL</sequence>
<dbReference type="InterPro" id="IPR000182">
    <property type="entry name" value="GNAT_dom"/>
</dbReference>
<dbReference type="OrthoDB" id="5419426at2"/>
<dbReference type="STRING" id="1075417.SAMN05421823_107213"/>
<evidence type="ECO:0000259" key="3">
    <source>
        <dbReference type="PROSITE" id="PS51186"/>
    </source>
</evidence>
<dbReference type="PANTHER" id="PTHR43877">
    <property type="entry name" value="AMINOALKYLPHOSPHONATE N-ACETYLTRANSFERASE-RELATED-RELATED"/>
    <property type="match status" value="1"/>
</dbReference>
<dbReference type="EMBL" id="FNFO01000007">
    <property type="protein sequence ID" value="SDL67248.1"/>
    <property type="molecule type" value="Genomic_DNA"/>
</dbReference>
<keyword evidence="2" id="KW-0012">Acyltransferase</keyword>
<dbReference type="Gene3D" id="3.40.630.30">
    <property type="match status" value="1"/>
</dbReference>
<evidence type="ECO:0000256" key="1">
    <source>
        <dbReference type="ARBA" id="ARBA00022679"/>
    </source>
</evidence>
<evidence type="ECO:0000313" key="4">
    <source>
        <dbReference type="EMBL" id="SDL67248.1"/>
    </source>
</evidence>
<reference evidence="4 5" key="1">
    <citation type="submission" date="2016-10" db="EMBL/GenBank/DDBJ databases">
        <authorList>
            <person name="de Groot N.N."/>
        </authorList>
    </citation>
    <scope>NUCLEOTIDE SEQUENCE [LARGE SCALE GENOMIC DNA]</scope>
    <source>
        <strain evidence="4 5">DSM 25186</strain>
    </source>
</reference>
<proteinExistence type="predicted"/>
<dbReference type="Proteomes" id="UP000198510">
    <property type="component" value="Unassembled WGS sequence"/>
</dbReference>
<dbReference type="GO" id="GO:0016747">
    <property type="term" value="F:acyltransferase activity, transferring groups other than amino-acyl groups"/>
    <property type="evidence" value="ECO:0007669"/>
    <property type="project" value="InterPro"/>
</dbReference>
<organism evidence="4 5">
    <name type="scientific">Catalinimonas alkaloidigena</name>
    <dbReference type="NCBI Taxonomy" id="1075417"/>
    <lineage>
        <taxon>Bacteria</taxon>
        <taxon>Pseudomonadati</taxon>
        <taxon>Bacteroidota</taxon>
        <taxon>Cytophagia</taxon>
        <taxon>Cytophagales</taxon>
        <taxon>Catalimonadaceae</taxon>
        <taxon>Catalinimonas</taxon>
    </lineage>
</organism>